<organism evidence="6 7">
    <name type="scientific">Hyalangium rubrum</name>
    <dbReference type="NCBI Taxonomy" id="3103134"/>
    <lineage>
        <taxon>Bacteria</taxon>
        <taxon>Pseudomonadati</taxon>
        <taxon>Myxococcota</taxon>
        <taxon>Myxococcia</taxon>
        <taxon>Myxococcales</taxon>
        <taxon>Cystobacterineae</taxon>
        <taxon>Archangiaceae</taxon>
        <taxon>Hyalangium</taxon>
    </lineage>
</organism>
<dbReference type="SUPFAM" id="SSF48498">
    <property type="entry name" value="Tetracyclin repressor-like, C-terminal domain"/>
    <property type="match status" value="1"/>
</dbReference>
<dbReference type="Pfam" id="PF02909">
    <property type="entry name" value="TetR_C_1"/>
    <property type="match status" value="1"/>
</dbReference>
<protein>
    <submittedName>
        <fullName evidence="6">TetR/AcrR family transcriptional regulator</fullName>
    </submittedName>
</protein>
<feature type="DNA-binding region" description="H-T-H motif" evidence="4">
    <location>
        <begin position="55"/>
        <end position="74"/>
    </location>
</feature>
<sequence length="268" mass="29360">MSDEISGRGDPLKSLQLLWGRTEAPRRGPKAKARVEDLVSAAVAIADEEGLAAVSTRRVADAVGISAMSFYTHIPGKAELLDLMMDAVSGEVLKNRPVFEPAQWRTNLTRVATEYRNFYLAHPWVIQLATHRTVLGPNTFQSADIALSAVEGLGLTDLEMDRVITMVLDYVHGAVRNAAREKMVKELTGMTDEEWWYRVAPFLETLDFTPYPVLARVGKTAGEAYGAHDPEGAFAFGLARVLDGLTVFIESKTASAPKKARGTLGQER</sequence>
<dbReference type="InterPro" id="IPR009057">
    <property type="entry name" value="Homeodomain-like_sf"/>
</dbReference>
<dbReference type="PROSITE" id="PS50977">
    <property type="entry name" value="HTH_TETR_2"/>
    <property type="match status" value="1"/>
</dbReference>
<dbReference type="InterPro" id="IPR001647">
    <property type="entry name" value="HTH_TetR"/>
</dbReference>
<dbReference type="Proteomes" id="UP001291309">
    <property type="component" value="Unassembled WGS sequence"/>
</dbReference>
<evidence type="ECO:0000313" key="6">
    <source>
        <dbReference type="EMBL" id="MDY7233324.1"/>
    </source>
</evidence>
<dbReference type="PANTHER" id="PTHR30055:SF151">
    <property type="entry name" value="TRANSCRIPTIONAL REGULATORY PROTEIN"/>
    <property type="match status" value="1"/>
</dbReference>
<keyword evidence="3" id="KW-0804">Transcription</keyword>
<dbReference type="Pfam" id="PF00440">
    <property type="entry name" value="TetR_N"/>
    <property type="match status" value="1"/>
</dbReference>
<evidence type="ECO:0000313" key="7">
    <source>
        <dbReference type="Proteomes" id="UP001291309"/>
    </source>
</evidence>
<keyword evidence="2 4" id="KW-0238">DNA-binding</keyword>
<evidence type="ECO:0000256" key="1">
    <source>
        <dbReference type="ARBA" id="ARBA00023015"/>
    </source>
</evidence>
<dbReference type="InterPro" id="IPR036271">
    <property type="entry name" value="Tet_transcr_reg_TetR-rel_C_sf"/>
</dbReference>
<evidence type="ECO:0000256" key="3">
    <source>
        <dbReference type="ARBA" id="ARBA00023163"/>
    </source>
</evidence>
<name>A0ABU5HK75_9BACT</name>
<accession>A0ABU5HK75</accession>
<keyword evidence="1" id="KW-0805">Transcription regulation</keyword>
<dbReference type="PANTHER" id="PTHR30055">
    <property type="entry name" value="HTH-TYPE TRANSCRIPTIONAL REGULATOR RUTR"/>
    <property type="match status" value="1"/>
</dbReference>
<dbReference type="RefSeq" id="WP_321552034.1">
    <property type="nucleotide sequence ID" value="NZ_JAXIVS010000033.1"/>
</dbReference>
<dbReference type="Gene3D" id="1.10.10.60">
    <property type="entry name" value="Homeodomain-like"/>
    <property type="match status" value="1"/>
</dbReference>
<keyword evidence="7" id="KW-1185">Reference proteome</keyword>
<dbReference type="SUPFAM" id="SSF46689">
    <property type="entry name" value="Homeodomain-like"/>
    <property type="match status" value="1"/>
</dbReference>
<proteinExistence type="predicted"/>
<reference evidence="6 7" key="1">
    <citation type="submission" date="2023-12" db="EMBL/GenBank/DDBJ databases">
        <title>the genome sequence of Hyalangium sp. s54d21.</title>
        <authorList>
            <person name="Zhang X."/>
        </authorList>
    </citation>
    <scope>NUCLEOTIDE SEQUENCE [LARGE SCALE GENOMIC DNA]</scope>
    <source>
        <strain evidence="7">s54d21</strain>
    </source>
</reference>
<evidence type="ECO:0000256" key="4">
    <source>
        <dbReference type="PROSITE-ProRule" id="PRU00335"/>
    </source>
</evidence>
<dbReference type="InterPro" id="IPR004111">
    <property type="entry name" value="Repressor_TetR_C"/>
</dbReference>
<dbReference type="InterPro" id="IPR050109">
    <property type="entry name" value="HTH-type_TetR-like_transc_reg"/>
</dbReference>
<evidence type="ECO:0000256" key="2">
    <source>
        <dbReference type="ARBA" id="ARBA00023125"/>
    </source>
</evidence>
<evidence type="ECO:0000259" key="5">
    <source>
        <dbReference type="PROSITE" id="PS50977"/>
    </source>
</evidence>
<gene>
    <name evidence="6" type="ORF">SYV04_43455</name>
</gene>
<comment type="caution">
    <text evidence="6">The sequence shown here is derived from an EMBL/GenBank/DDBJ whole genome shotgun (WGS) entry which is preliminary data.</text>
</comment>
<dbReference type="Gene3D" id="1.10.357.10">
    <property type="entry name" value="Tetracycline Repressor, domain 2"/>
    <property type="match status" value="1"/>
</dbReference>
<feature type="domain" description="HTH tetR-type" evidence="5">
    <location>
        <begin position="32"/>
        <end position="92"/>
    </location>
</feature>
<dbReference type="EMBL" id="JAXIVS010000033">
    <property type="protein sequence ID" value="MDY7233324.1"/>
    <property type="molecule type" value="Genomic_DNA"/>
</dbReference>